<gene>
    <name evidence="2" type="ORF">EOE65_13065</name>
</gene>
<dbReference type="InterPro" id="IPR018958">
    <property type="entry name" value="Knr4/Smi1-like_dom"/>
</dbReference>
<feature type="domain" description="Knr4/Smi1-like" evidence="1">
    <location>
        <begin position="21"/>
        <end position="130"/>
    </location>
</feature>
<comment type="caution">
    <text evidence="2">The sequence shown here is derived from an EMBL/GenBank/DDBJ whole genome shotgun (WGS) entry which is preliminary data.</text>
</comment>
<evidence type="ECO:0000313" key="3">
    <source>
        <dbReference type="Proteomes" id="UP000282818"/>
    </source>
</evidence>
<dbReference type="InterPro" id="IPR037883">
    <property type="entry name" value="Knr4/Smi1-like_sf"/>
</dbReference>
<keyword evidence="3" id="KW-1185">Reference proteome</keyword>
<evidence type="ECO:0000259" key="1">
    <source>
        <dbReference type="SMART" id="SM00860"/>
    </source>
</evidence>
<dbReference type="SMART" id="SM00860">
    <property type="entry name" value="SMI1_KNR4"/>
    <property type="match status" value="1"/>
</dbReference>
<dbReference type="Gene3D" id="3.40.1580.10">
    <property type="entry name" value="SMI1/KNR4-like"/>
    <property type="match status" value="1"/>
</dbReference>
<sequence>MNDIIDQLHELNEDRFSSMELPDEDLLVELEEEMLLPIPADLKEYLLYGSDVVFGSLSPVTASDPNAHTHLPEVTAVAWSRGLPRDLMPICEDLEGGYYVIASQGAICHWHSSGELEETKWETLWEWIAEVWINS</sequence>
<dbReference type="AlphaFoldDB" id="A0A437Q665"/>
<evidence type="ECO:0000313" key="2">
    <source>
        <dbReference type="EMBL" id="RVU29985.1"/>
    </source>
</evidence>
<protein>
    <submittedName>
        <fullName evidence="2">SMI1/KNR4 family protein</fullName>
    </submittedName>
</protein>
<dbReference type="Proteomes" id="UP000282818">
    <property type="component" value="Unassembled WGS sequence"/>
</dbReference>
<dbReference type="RefSeq" id="WP_127694770.1">
    <property type="nucleotide sequence ID" value="NZ_SACQ01000006.1"/>
</dbReference>
<dbReference type="EMBL" id="SACQ01000006">
    <property type="protein sequence ID" value="RVU29985.1"/>
    <property type="molecule type" value="Genomic_DNA"/>
</dbReference>
<organism evidence="2 3">
    <name type="scientific">Neptunomonas marina</name>
    <dbReference type="NCBI Taxonomy" id="1815562"/>
    <lineage>
        <taxon>Bacteria</taxon>
        <taxon>Pseudomonadati</taxon>
        <taxon>Pseudomonadota</taxon>
        <taxon>Gammaproteobacteria</taxon>
        <taxon>Oceanospirillales</taxon>
        <taxon>Oceanospirillaceae</taxon>
        <taxon>Neptunomonas</taxon>
    </lineage>
</organism>
<dbReference type="SUPFAM" id="SSF160631">
    <property type="entry name" value="SMI1/KNR4-like"/>
    <property type="match status" value="1"/>
</dbReference>
<reference evidence="2 3" key="1">
    <citation type="submission" date="2019-01" db="EMBL/GenBank/DDBJ databases">
        <authorList>
            <person name="Chen W.-M."/>
        </authorList>
    </citation>
    <scope>NUCLEOTIDE SEQUENCE [LARGE SCALE GENOMIC DNA]</scope>
    <source>
        <strain evidence="2 3">HPM-16</strain>
    </source>
</reference>
<name>A0A437Q665_9GAMM</name>
<accession>A0A437Q665</accession>
<dbReference type="Pfam" id="PF14567">
    <property type="entry name" value="SUKH_5"/>
    <property type="match status" value="1"/>
</dbReference>
<proteinExistence type="predicted"/>